<evidence type="ECO:0000313" key="12">
    <source>
        <dbReference type="Proteomes" id="UP000248598"/>
    </source>
</evidence>
<dbReference type="EMBL" id="LS483426">
    <property type="protein sequence ID" value="SQH25681.1"/>
    <property type="molecule type" value="Genomic_DNA"/>
</dbReference>
<keyword evidence="6 8" id="KW-0627">Porphyrin biosynthesis</keyword>
<evidence type="ECO:0000313" key="11">
    <source>
        <dbReference type="EMBL" id="SQH25681.1"/>
    </source>
</evidence>
<dbReference type="Gene3D" id="3.40.190.10">
    <property type="entry name" value="Periplasmic binding protein-like II"/>
    <property type="match status" value="2"/>
</dbReference>
<feature type="modified residue" description="S-(dipyrrolylmethanemethyl)cysteine" evidence="8">
    <location>
        <position position="243"/>
    </location>
</feature>
<feature type="domain" description="Porphobilinogen deaminase C-terminal" evidence="10">
    <location>
        <begin position="227"/>
        <end position="297"/>
    </location>
</feature>
<evidence type="ECO:0000256" key="2">
    <source>
        <dbReference type="ARBA" id="ARBA00004735"/>
    </source>
</evidence>
<evidence type="ECO:0000256" key="6">
    <source>
        <dbReference type="ARBA" id="ARBA00023244"/>
    </source>
</evidence>
<dbReference type="InterPro" id="IPR022417">
    <property type="entry name" value="Porphobilin_deaminase_N"/>
</dbReference>
<dbReference type="SUPFAM" id="SSF53850">
    <property type="entry name" value="Periplasmic binding protein-like II"/>
    <property type="match status" value="1"/>
</dbReference>
<dbReference type="FunFam" id="3.30.160.40:FF:000001">
    <property type="entry name" value="Porphobilinogen deaminase"/>
    <property type="match status" value="1"/>
</dbReference>
<dbReference type="PROSITE" id="PS00533">
    <property type="entry name" value="PORPHOBILINOGEN_DEAM"/>
    <property type="match status" value="1"/>
</dbReference>
<dbReference type="GO" id="GO:0006782">
    <property type="term" value="P:protoporphyrinogen IX biosynthetic process"/>
    <property type="evidence" value="ECO:0007669"/>
    <property type="project" value="UniProtKB-UniRule"/>
</dbReference>
<comment type="miscellaneous">
    <text evidence="8">The porphobilinogen subunits are added to the dipyrromethane group.</text>
</comment>
<name>A0AAX2J5E5_KINKI</name>
<dbReference type="PANTHER" id="PTHR11557">
    <property type="entry name" value="PORPHOBILINOGEN DEAMINASE"/>
    <property type="match status" value="1"/>
</dbReference>
<dbReference type="Gene3D" id="3.30.160.40">
    <property type="entry name" value="Porphobilinogen deaminase, C-terminal domain"/>
    <property type="match status" value="1"/>
</dbReference>
<evidence type="ECO:0000256" key="4">
    <source>
        <dbReference type="ARBA" id="ARBA00011245"/>
    </source>
</evidence>
<dbReference type="Pfam" id="PF03900">
    <property type="entry name" value="Porphobil_deamC"/>
    <property type="match status" value="1"/>
</dbReference>
<dbReference type="SUPFAM" id="SSF54782">
    <property type="entry name" value="Porphobilinogen deaminase (hydroxymethylbilane synthase), C-terminal domain"/>
    <property type="match status" value="1"/>
</dbReference>
<dbReference type="PANTHER" id="PTHR11557:SF0">
    <property type="entry name" value="PORPHOBILINOGEN DEAMINASE"/>
    <property type="match status" value="1"/>
</dbReference>
<evidence type="ECO:0000256" key="7">
    <source>
        <dbReference type="ARBA" id="ARBA00048169"/>
    </source>
</evidence>
<dbReference type="GeneID" id="93263159"/>
<comment type="pathway">
    <text evidence="2">Porphyrin-containing compound metabolism; protoporphyrin-IX biosynthesis; coproporphyrinogen-III from 5-aminolevulinate: step 2/4.</text>
</comment>
<organism evidence="11 12">
    <name type="scientific">Kingella kingae</name>
    <dbReference type="NCBI Taxonomy" id="504"/>
    <lineage>
        <taxon>Bacteria</taxon>
        <taxon>Pseudomonadati</taxon>
        <taxon>Pseudomonadota</taxon>
        <taxon>Betaproteobacteria</taxon>
        <taxon>Neisseriales</taxon>
        <taxon>Neisseriaceae</taxon>
        <taxon>Kingella</taxon>
    </lineage>
</organism>
<dbReference type="NCBIfam" id="TIGR00212">
    <property type="entry name" value="hemC"/>
    <property type="match status" value="1"/>
</dbReference>
<sequence length="312" mass="33148">MTAPKKLTIASRESALAMWQARHIQAQLQALYPDCQIDILGMTTQGDQILDKTLSKIGGKGLFIKELETALQENRADLAVHSIKDVPMDLPEGFALVAIGERANPFDAFVSNQYARLEDLPQGAIVGTSSLRREAQLRARFPHLNIKPLRGNVQTRLAKLDNGDYDAIILAAAGLERLELHERIRSVLSPADSLPAAGQGALGIEIAAHRADLVQTLLPLNHAKTAACVTAERALARALGGSCQVPLAAYCTADDNGVLTLHGLVAHPDGSVMLTVQAQAPAEYADALGRAVAKKLADDGAKDVIADVLANA</sequence>
<dbReference type="AlphaFoldDB" id="A0AAX2J5E5"/>
<evidence type="ECO:0000259" key="9">
    <source>
        <dbReference type="Pfam" id="PF01379"/>
    </source>
</evidence>
<comment type="catalytic activity">
    <reaction evidence="7 8">
        <text>4 porphobilinogen + H2O = hydroxymethylbilane + 4 NH4(+)</text>
        <dbReference type="Rhea" id="RHEA:13185"/>
        <dbReference type="ChEBI" id="CHEBI:15377"/>
        <dbReference type="ChEBI" id="CHEBI:28938"/>
        <dbReference type="ChEBI" id="CHEBI:57845"/>
        <dbReference type="ChEBI" id="CHEBI:58126"/>
        <dbReference type="EC" id="2.5.1.61"/>
    </reaction>
</comment>
<evidence type="ECO:0000256" key="8">
    <source>
        <dbReference type="HAMAP-Rule" id="MF_00260"/>
    </source>
</evidence>
<accession>A0AAX2J5E5</accession>
<evidence type="ECO:0000256" key="5">
    <source>
        <dbReference type="ARBA" id="ARBA00022679"/>
    </source>
</evidence>
<dbReference type="CDD" id="cd13646">
    <property type="entry name" value="PBP2_EcHMBS_like"/>
    <property type="match status" value="1"/>
</dbReference>
<dbReference type="PIRSF" id="PIRSF001438">
    <property type="entry name" value="4pyrrol_synth_OHMeBilane_synth"/>
    <property type="match status" value="1"/>
</dbReference>
<dbReference type="PRINTS" id="PR00151">
    <property type="entry name" value="PORPHBDMNASE"/>
</dbReference>
<evidence type="ECO:0000259" key="10">
    <source>
        <dbReference type="Pfam" id="PF03900"/>
    </source>
</evidence>
<evidence type="ECO:0000256" key="3">
    <source>
        <dbReference type="ARBA" id="ARBA00005638"/>
    </source>
</evidence>
<dbReference type="Proteomes" id="UP000248598">
    <property type="component" value="Chromosome 1"/>
</dbReference>
<keyword evidence="5 8" id="KW-0808">Transferase</keyword>
<feature type="domain" description="Porphobilinogen deaminase N-terminal" evidence="9">
    <location>
        <begin position="7"/>
        <end position="213"/>
    </location>
</feature>
<comment type="subunit">
    <text evidence="4 8">Monomer.</text>
</comment>
<dbReference type="GO" id="GO:0004418">
    <property type="term" value="F:hydroxymethylbilane synthase activity"/>
    <property type="evidence" value="ECO:0007669"/>
    <property type="project" value="UniProtKB-UniRule"/>
</dbReference>
<proteinExistence type="inferred from homology"/>
<dbReference type="Pfam" id="PF01379">
    <property type="entry name" value="Porphobil_deam"/>
    <property type="match status" value="1"/>
</dbReference>
<evidence type="ECO:0000256" key="1">
    <source>
        <dbReference type="ARBA" id="ARBA00002869"/>
    </source>
</evidence>
<dbReference type="FunFam" id="3.40.190.10:FF:000005">
    <property type="entry name" value="Porphobilinogen deaminase"/>
    <property type="match status" value="1"/>
</dbReference>
<dbReference type="GO" id="GO:0005737">
    <property type="term" value="C:cytoplasm"/>
    <property type="evidence" value="ECO:0007669"/>
    <property type="project" value="UniProtKB-UniRule"/>
</dbReference>
<reference evidence="11 12" key="1">
    <citation type="submission" date="2018-06" db="EMBL/GenBank/DDBJ databases">
        <authorList>
            <consortium name="Pathogen Informatics"/>
            <person name="Doyle S."/>
        </authorList>
    </citation>
    <scope>NUCLEOTIDE SEQUENCE [LARGE SCALE GENOMIC DNA]</scope>
    <source>
        <strain evidence="11 12">NCTC10529</strain>
    </source>
</reference>
<comment type="similarity">
    <text evidence="3 8">Belongs to the HMBS family.</text>
</comment>
<gene>
    <name evidence="8 11" type="primary">hemC</name>
    <name evidence="11" type="ORF">NCTC10529_01894</name>
</gene>
<dbReference type="InterPro" id="IPR036803">
    <property type="entry name" value="Porphobilinogen_deaminase_C_sf"/>
</dbReference>
<dbReference type="HAMAP" id="MF_00260">
    <property type="entry name" value="Porphobil_deam"/>
    <property type="match status" value="1"/>
</dbReference>
<comment type="function">
    <text evidence="1 8">Tetrapolymerization of the monopyrrole PBG into the hydroxymethylbilane pre-uroporphyrinogen in several discrete steps.</text>
</comment>
<dbReference type="RefSeq" id="WP_003787862.1">
    <property type="nucleotide sequence ID" value="NZ_CP091518.1"/>
</dbReference>
<protein>
    <recommendedName>
        <fullName evidence="8">Porphobilinogen deaminase</fullName>
        <shortName evidence="8">PBG</shortName>
        <ecNumber evidence="8">2.5.1.61</ecNumber>
    </recommendedName>
    <alternativeName>
        <fullName evidence="8">Hydroxymethylbilane synthase</fullName>
        <shortName evidence="8">HMBS</shortName>
    </alternativeName>
    <alternativeName>
        <fullName evidence="8">Pre-uroporphyrinogen synthase</fullName>
    </alternativeName>
</protein>
<dbReference type="FunFam" id="3.40.190.10:FF:000004">
    <property type="entry name" value="Porphobilinogen deaminase"/>
    <property type="match status" value="1"/>
</dbReference>
<comment type="cofactor">
    <cofactor evidence="8">
        <name>dipyrromethane</name>
        <dbReference type="ChEBI" id="CHEBI:60342"/>
    </cofactor>
    <text evidence="8">Binds 1 dipyrromethane group covalently.</text>
</comment>
<dbReference type="EC" id="2.5.1.61" evidence="8"/>
<dbReference type="InterPro" id="IPR000860">
    <property type="entry name" value="HemC"/>
</dbReference>
<dbReference type="InterPro" id="IPR022418">
    <property type="entry name" value="Porphobilinogen_deaminase_C"/>
</dbReference>
<dbReference type="InterPro" id="IPR022419">
    <property type="entry name" value="Porphobilin_deaminase_cofac_BS"/>
</dbReference>